<feature type="transmembrane region" description="Helical" evidence="2">
    <location>
        <begin position="260"/>
        <end position="291"/>
    </location>
</feature>
<feature type="transmembrane region" description="Helical" evidence="2">
    <location>
        <begin position="176"/>
        <end position="194"/>
    </location>
</feature>
<reference evidence="3 4" key="2">
    <citation type="submission" date="2024-06" db="EMBL/GenBank/DDBJ databases">
        <title>Thioclava kandeliae sp. nov. from a rhizosphere soil sample of Kandelia candel in a mangrove.</title>
        <authorList>
            <person name="Mu T."/>
        </authorList>
    </citation>
    <scope>NUCLEOTIDE SEQUENCE [LARGE SCALE GENOMIC DNA]</scope>
    <source>
        <strain evidence="3 4">CPCC 100088</strain>
    </source>
</reference>
<feature type="transmembrane region" description="Helical" evidence="2">
    <location>
        <begin position="427"/>
        <end position="452"/>
    </location>
</feature>
<evidence type="ECO:0000256" key="2">
    <source>
        <dbReference type="SAM" id="Phobius"/>
    </source>
</evidence>
<gene>
    <name evidence="3" type="ORF">VSX56_20045</name>
</gene>
<dbReference type="RefSeq" id="WP_350939319.1">
    <property type="nucleotide sequence ID" value="NZ_JAYWLC010000047.1"/>
</dbReference>
<feature type="transmembrane region" description="Helical" evidence="2">
    <location>
        <begin position="106"/>
        <end position="127"/>
    </location>
</feature>
<keyword evidence="2" id="KW-1133">Transmembrane helix</keyword>
<proteinExistence type="predicted"/>
<evidence type="ECO:0000313" key="3">
    <source>
        <dbReference type="EMBL" id="MER5174041.1"/>
    </source>
</evidence>
<feature type="transmembrane region" description="Helical" evidence="2">
    <location>
        <begin position="6"/>
        <end position="21"/>
    </location>
</feature>
<feature type="transmembrane region" description="Helical" evidence="2">
    <location>
        <begin position="147"/>
        <end position="164"/>
    </location>
</feature>
<comment type="caution">
    <text evidence="3">The sequence shown here is derived from an EMBL/GenBank/DDBJ whole genome shotgun (WGS) entry which is preliminary data.</text>
</comment>
<dbReference type="Proteomes" id="UP001438953">
    <property type="component" value="Unassembled WGS sequence"/>
</dbReference>
<name>A0ABV1SMA6_9RHOB</name>
<feature type="transmembrane region" description="Helical" evidence="2">
    <location>
        <begin position="28"/>
        <end position="47"/>
    </location>
</feature>
<feature type="transmembrane region" description="Helical" evidence="2">
    <location>
        <begin position="297"/>
        <end position="315"/>
    </location>
</feature>
<evidence type="ECO:0000313" key="4">
    <source>
        <dbReference type="Proteomes" id="UP001438953"/>
    </source>
</evidence>
<feature type="transmembrane region" description="Helical" evidence="2">
    <location>
        <begin position="393"/>
        <end position="415"/>
    </location>
</feature>
<keyword evidence="2" id="KW-0812">Transmembrane</keyword>
<feature type="transmembrane region" description="Helical" evidence="2">
    <location>
        <begin position="59"/>
        <end position="76"/>
    </location>
</feature>
<feature type="compositionally biased region" description="Polar residues" evidence="1">
    <location>
        <begin position="485"/>
        <end position="499"/>
    </location>
</feature>
<organism evidence="3 4">
    <name type="scientific">Thioclava kandeliae</name>
    <dbReference type="NCBI Taxonomy" id="3070818"/>
    <lineage>
        <taxon>Bacteria</taxon>
        <taxon>Pseudomonadati</taxon>
        <taxon>Pseudomonadota</taxon>
        <taxon>Alphaproteobacteria</taxon>
        <taxon>Rhodobacterales</taxon>
        <taxon>Paracoccaceae</taxon>
        <taxon>Thioclava</taxon>
    </lineage>
</organism>
<sequence>MPNTLATFVLFSWPLVTWLLFKKYRVSIALPATIIFGYLFIPERISFDPPLLPAIDKSFMPSLCTILFLAAHNSRLKRVSIKRAQKSNVNRSVKDRTERTSPGSRVARLVPLILLLMLCAPVLTWLTNQNALIYGSRYLKGIALYDMLSMVQNLAVIFLPFWLARRELGTPQAANDLLKVFAIASLIYSVLVMWEARMSPQLNRDLYGFFASDWRQHVREGFRPIVFLAHGLRVGIFICMGALACAALARANIDGRRSRWLLATAWMIVVLYFSRNLGAMLICLPLTAVILVAPLKIQFLLAGLTSITVLLYPMARGSGAIPTERITDYVALISPERAASFEYRLRNEDILLEKANEKPLTGWGGFGRSRVFDPITGADQSTTDGSWVISIGVYGWVGYLGQFGLLCGGAILMWLRHRRYGLNTLDSGIALILVANLVDLIPNSSLVPILWLMAGATWSRSEYGARHPATFLSPRTRTRTRTRTSLSKNQVSSPQIPID</sequence>
<evidence type="ECO:0000256" key="1">
    <source>
        <dbReference type="SAM" id="MobiDB-lite"/>
    </source>
</evidence>
<dbReference type="EMBL" id="JAYWLC010000047">
    <property type="protein sequence ID" value="MER5174041.1"/>
    <property type="molecule type" value="Genomic_DNA"/>
</dbReference>
<feature type="transmembrane region" description="Helical" evidence="2">
    <location>
        <begin position="225"/>
        <end position="248"/>
    </location>
</feature>
<evidence type="ECO:0008006" key="5">
    <source>
        <dbReference type="Google" id="ProtNLM"/>
    </source>
</evidence>
<reference evidence="3 4" key="1">
    <citation type="submission" date="2024-01" db="EMBL/GenBank/DDBJ databases">
        <authorList>
            <person name="Deng Y."/>
            <person name="Su J."/>
        </authorList>
    </citation>
    <scope>NUCLEOTIDE SEQUENCE [LARGE SCALE GENOMIC DNA]</scope>
    <source>
        <strain evidence="3 4">CPCC 100088</strain>
    </source>
</reference>
<keyword evidence="2" id="KW-0472">Membrane</keyword>
<keyword evidence="4" id="KW-1185">Reference proteome</keyword>
<feature type="region of interest" description="Disordered" evidence="1">
    <location>
        <begin position="476"/>
        <end position="499"/>
    </location>
</feature>
<protein>
    <recommendedName>
        <fullName evidence="5">O-antigen ligase domain-containing protein</fullName>
    </recommendedName>
</protein>
<accession>A0ABV1SMA6</accession>